<dbReference type="KEGG" id="rama:IDM48_00185"/>
<dbReference type="EMBL" id="CP061538">
    <property type="protein sequence ID" value="QNV39920.1"/>
    <property type="molecule type" value="Genomic_DNA"/>
</dbReference>
<dbReference type="RefSeq" id="WP_190617513.1">
    <property type="nucleotide sequence ID" value="NZ_CP061538.1"/>
</dbReference>
<dbReference type="AlphaFoldDB" id="A0A7H2BJS4"/>
<name>A0A7H2BJS4_9MICC</name>
<accession>A0A7H2BJS4</accession>
<keyword evidence="4" id="KW-1185">Reference proteome</keyword>
<evidence type="ECO:0000313" key="3">
    <source>
        <dbReference type="EMBL" id="QNV39920.1"/>
    </source>
</evidence>
<feature type="compositionally biased region" description="Polar residues" evidence="1">
    <location>
        <begin position="133"/>
        <end position="145"/>
    </location>
</feature>
<organism evidence="3 4">
    <name type="scientific">Rothia amarae</name>
    <dbReference type="NCBI Taxonomy" id="169480"/>
    <lineage>
        <taxon>Bacteria</taxon>
        <taxon>Bacillati</taxon>
        <taxon>Actinomycetota</taxon>
        <taxon>Actinomycetes</taxon>
        <taxon>Micrococcales</taxon>
        <taxon>Micrococcaceae</taxon>
        <taxon>Rothia</taxon>
    </lineage>
</organism>
<reference evidence="3 4" key="1">
    <citation type="submission" date="2020-09" db="EMBL/GenBank/DDBJ databases">
        <title>Investigation of environmental microbe.</title>
        <authorList>
            <person name="Ou Y."/>
            <person name="Kang Q."/>
        </authorList>
    </citation>
    <scope>NUCLEOTIDE SEQUENCE [LARGE SCALE GENOMIC DNA]</scope>
    <source>
        <strain evidence="3 4">KJZ-9</strain>
    </source>
</reference>
<feature type="region of interest" description="Disordered" evidence="1">
    <location>
        <begin position="132"/>
        <end position="161"/>
    </location>
</feature>
<sequence length="362" mass="39823">MNYPQRSKAPTVLKTVLGILGIIGLVIAVILGTLGFLVYNMFDRYRDENKAWEESYKTSGAEAEAVLGENKFLDNEHAESGSEGRGLIFAEVNKQAHADPAEFGQSMSDLVDSDKVSSFHLTFEEGKELEVSIPTSSQAFSSNNVSRETSDSSGESSLPGLTERGWQDMLSLMQNSSVQHAVIDENGQLEIFVQQGYDGEISPPVATTVEQARTFLGSLKNISTPDGLRNAVIKHSFISTNVKDNPYRVFISISASDIDRTFSAIEDVGNHEWPGGVHRLEITSSGTSNSPSSLNITLEPNSYTNEFSENDFTERRENLIRETTPVAKKYSNQVEGPLTFNLTAQKVENSLVHPDPLIHIEK</sequence>
<keyword evidence="2" id="KW-0472">Membrane</keyword>
<keyword evidence="2" id="KW-0812">Transmembrane</keyword>
<dbReference type="Proteomes" id="UP000516421">
    <property type="component" value="Chromosome"/>
</dbReference>
<evidence type="ECO:0000256" key="1">
    <source>
        <dbReference type="SAM" id="MobiDB-lite"/>
    </source>
</evidence>
<evidence type="ECO:0000256" key="2">
    <source>
        <dbReference type="SAM" id="Phobius"/>
    </source>
</evidence>
<keyword evidence="2" id="KW-1133">Transmembrane helix</keyword>
<proteinExistence type="predicted"/>
<protein>
    <submittedName>
        <fullName evidence="3">Uncharacterized protein</fullName>
    </submittedName>
</protein>
<gene>
    <name evidence="3" type="ORF">IDM48_00185</name>
</gene>
<evidence type="ECO:0000313" key="4">
    <source>
        <dbReference type="Proteomes" id="UP000516421"/>
    </source>
</evidence>
<feature type="transmembrane region" description="Helical" evidence="2">
    <location>
        <begin position="12"/>
        <end position="39"/>
    </location>
</feature>